<evidence type="ECO:0000313" key="6">
    <source>
        <dbReference type="EMBL" id="MBP2026804.1"/>
    </source>
</evidence>
<sequence>MKFNSIEEALEDIKKGKMIVVVDDEDRENEGDLLMAADAVTPEAVNFMA</sequence>
<keyword evidence="5" id="KW-0479">Metal-binding</keyword>
<dbReference type="EC" id="4.1.99.12" evidence="3"/>
<dbReference type="InterPro" id="IPR000422">
    <property type="entry name" value="DHBP_synthase_RibB"/>
</dbReference>
<dbReference type="PANTHER" id="PTHR21327">
    <property type="entry name" value="GTP CYCLOHYDROLASE II-RELATED"/>
    <property type="match status" value="1"/>
</dbReference>
<organism evidence="6 7">
    <name type="scientific">Acetoanaerobium pronyense</name>
    <dbReference type="NCBI Taxonomy" id="1482736"/>
    <lineage>
        <taxon>Bacteria</taxon>
        <taxon>Bacillati</taxon>
        <taxon>Bacillota</taxon>
        <taxon>Clostridia</taxon>
        <taxon>Peptostreptococcales</taxon>
        <taxon>Filifactoraceae</taxon>
        <taxon>Acetoanaerobium</taxon>
    </lineage>
</organism>
<dbReference type="SUPFAM" id="SSF55821">
    <property type="entry name" value="YrdC/RibB"/>
    <property type="match status" value="1"/>
</dbReference>
<comment type="caution">
    <text evidence="6">The sequence shown here is derived from an EMBL/GenBank/DDBJ whole genome shotgun (WGS) entry which is preliminary data.</text>
</comment>
<evidence type="ECO:0000313" key="7">
    <source>
        <dbReference type="Proteomes" id="UP001314903"/>
    </source>
</evidence>
<proteinExistence type="predicted"/>
<evidence type="ECO:0000256" key="1">
    <source>
        <dbReference type="ARBA" id="ARBA00002284"/>
    </source>
</evidence>
<protein>
    <recommendedName>
        <fullName evidence="3">3,4-dihydroxy-2-butanone-4-phosphate synthase</fullName>
        <ecNumber evidence="3">4.1.99.12</ecNumber>
    </recommendedName>
</protein>
<accession>A0ABS4KG96</accession>
<dbReference type="PANTHER" id="PTHR21327:SF18">
    <property type="entry name" value="3,4-DIHYDROXY-2-BUTANONE 4-PHOSPHATE SYNTHASE"/>
    <property type="match status" value="1"/>
</dbReference>
<comment type="pathway">
    <text evidence="2">Cofactor biosynthesis; riboflavin biosynthesis; 2-hydroxy-3-oxobutyl phosphate from D-ribulose 5-phosphate: step 1/1.</text>
</comment>
<dbReference type="Proteomes" id="UP001314903">
    <property type="component" value="Unassembled WGS sequence"/>
</dbReference>
<gene>
    <name evidence="6" type="ORF">J2Z35_000595</name>
</gene>
<evidence type="ECO:0000256" key="2">
    <source>
        <dbReference type="ARBA" id="ARBA00004904"/>
    </source>
</evidence>
<reference evidence="6 7" key="1">
    <citation type="submission" date="2021-03" db="EMBL/GenBank/DDBJ databases">
        <title>Genomic Encyclopedia of Type Strains, Phase IV (KMG-IV): sequencing the most valuable type-strain genomes for metagenomic binning, comparative biology and taxonomic classification.</title>
        <authorList>
            <person name="Goeker M."/>
        </authorList>
    </citation>
    <scope>NUCLEOTIDE SEQUENCE [LARGE SCALE GENOMIC DNA]</scope>
    <source>
        <strain evidence="6 7">DSM 27512</strain>
    </source>
</reference>
<name>A0ABS4KG96_9FIRM</name>
<evidence type="ECO:0000256" key="4">
    <source>
        <dbReference type="ARBA" id="ARBA00022619"/>
    </source>
</evidence>
<comment type="function">
    <text evidence="1">Catalyzes the conversion of D-ribulose 5-phosphate to formate and 3,4-dihydroxy-2-butanone 4-phosphate.</text>
</comment>
<dbReference type="Pfam" id="PF00926">
    <property type="entry name" value="DHBP_synthase"/>
    <property type="match status" value="1"/>
</dbReference>
<dbReference type="InterPro" id="IPR017945">
    <property type="entry name" value="DHBP_synth_RibB-like_a/b_dom"/>
</dbReference>
<dbReference type="Gene3D" id="3.90.870.10">
    <property type="entry name" value="DHBP synthase"/>
    <property type="match status" value="1"/>
</dbReference>
<keyword evidence="7" id="KW-1185">Reference proteome</keyword>
<evidence type="ECO:0000256" key="5">
    <source>
        <dbReference type="ARBA" id="ARBA00022723"/>
    </source>
</evidence>
<dbReference type="EMBL" id="JAGGLI010000004">
    <property type="protein sequence ID" value="MBP2026804.1"/>
    <property type="molecule type" value="Genomic_DNA"/>
</dbReference>
<evidence type="ECO:0000256" key="3">
    <source>
        <dbReference type="ARBA" id="ARBA00012153"/>
    </source>
</evidence>
<keyword evidence="4" id="KW-0686">Riboflavin biosynthesis</keyword>